<dbReference type="EMBL" id="ACPB03021135">
    <property type="status" value="NOT_ANNOTATED_CDS"/>
    <property type="molecule type" value="Genomic_DNA"/>
</dbReference>
<feature type="domain" description="UBX" evidence="8">
    <location>
        <begin position="345"/>
        <end position="423"/>
    </location>
</feature>
<dbReference type="EnsemblMetazoa" id="RPRC014311-RA">
    <property type="protein sequence ID" value="RPRC014311-PA"/>
    <property type="gene ID" value="RPRC014311"/>
</dbReference>
<dbReference type="eggNOG" id="KOG2507">
    <property type="taxonomic scope" value="Eukaryota"/>
</dbReference>
<evidence type="ECO:0000256" key="2">
    <source>
        <dbReference type="ARBA" id="ARBA00023230"/>
    </source>
</evidence>
<dbReference type="InterPro" id="IPR029071">
    <property type="entry name" value="Ubiquitin-like_domsf"/>
</dbReference>
<proteinExistence type="predicted"/>
<dbReference type="GO" id="GO:0006986">
    <property type="term" value="P:response to unfolded protein"/>
    <property type="evidence" value="ECO:0007669"/>
    <property type="project" value="UniProtKB-KW"/>
</dbReference>
<feature type="compositionally biased region" description="Polar residues" evidence="7">
    <location>
        <begin position="123"/>
        <end position="133"/>
    </location>
</feature>
<dbReference type="Proteomes" id="UP000015103">
    <property type="component" value="Unassembled WGS sequence"/>
</dbReference>
<dbReference type="VEuPathDB" id="VectorBase:RPRC014311"/>
<dbReference type="InterPro" id="IPR001012">
    <property type="entry name" value="UBX_dom"/>
</dbReference>
<comment type="subunit">
    <text evidence="3">Directly interacts with VCP. Interacts with UBQLN1. Forms a complex with VCP and UBQLN1.</text>
</comment>
<dbReference type="SMART" id="SM00166">
    <property type="entry name" value="UBX"/>
    <property type="match status" value="1"/>
</dbReference>
<name>T1IDE1_RHOPR</name>
<evidence type="ECO:0000256" key="3">
    <source>
        <dbReference type="ARBA" id="ARBA00038812"/>
    </source>
</evidence>
<dbReference type="InterPro" id="IPR036249">
    <property type="entry name" value="Thioredoxin-like_sf"/>
</dbReference>
<feature type="compositionally biased region" description="Low complexity" evidence="7">
    <location>
        <begin position="335"/>
        <end position="347"/>
    </location>
</feature>
<feature type="compositionally biased region" description="Low complexity" evidence="7">
    <location>
        <begin position="474"/>
        <end position="499"/>
    </location>
</feature>
<dbReference type="Pfam" id="PF00789">
    <property type="entry name" value="UBX"/>
    <property type="match status" value="1"/>
</dbReference>
<feature type="compositionally biased region" description="Basic and acidic residues" evidence="7">
    <location>
        <begin position="177"/>
        <end position="189"/>
    </location>
</feature>
<evidence type="ECO:0000313" key="9">
    <source>
        <dbReference type="EnsemblMetazoa" id="RPRC014311-PA"/>
    </source>
</evidence>
<feature type="compositionally biased region" description="Basic and acidic residues" evidence="7">
    <location>
        <begin position="214"/>
        <end position="262"/>
    </location>
</feature>
<accession>T1IDE1</accession>
<evidence type="ECO:0000256" key="5">
    <source>
        <dbReference type="ARBA" id="ARBA00041575"/>
    </source>
</evidence>
<dbReference type="OMA" id="WHTGNIA"/>
<keyword evidence="10" id="KW-1185">Reference proteome</keyword>
<reference evidence="9" key="1">
    <citation type="submission" date="2015-05" db="UniProtKB">
        <authorList>
            <consortium name="EnsemblMetazoa"/>
        </authorList>
    </citation>
    <scope>IDENTIFICATION</scope>
</reference>
<feature type="compositionally biased region" description="Low complexity" evidence="7">
    <location>
        <begin position="134"/>
        <end position="176"/>
    </location>
</feature>
<dbReference type="FunCoup" id="T1IDE1">
    <property type="interactions" value="887"/>
</dbReference>
<dbReference type="PROSITE" id="PS50033">
    <property type="entry name" value="UBX"/>
    <property type="match status" value="1"/>
</dbReference>
<dbReference type="AlphaFoldDB" id="T1IDE1"/>
<dbReference type="SUPFAM" id="SSF52833">
    <property type="entry name" value="Thioredoxin-like"/>
    <property type="match status" value="1"/>
</dbReference>
<dbReference type="Pfam" id="PF23187">
    <property type="entry name" value="UBX7_N"/>
    <property type="match status" value="1"/>
</dbReference>
<comment type="subcellular location">
    <subcellularLocation>
        <location evidence="1">Endoplasmic reticulum membrane</location>
        <topology evidence="1">Peripheral membrane protein</topology>
    </subcellularLocation>
</comment>
<organism evidence="9 10">
    <name type="scientific">Rhodnius prolixus</name>
    <name type="common">Triatomid bug</name>
    <dbReference type="NCBI Taxonomy" id="13249"/>
    <lineage>
        <taxon>Eukaryota</taxon>
        <taxon>Metazoa</taxon>
        <taxon>Ecdysozoa</taxon>
        <taxon>Arthropoda</taxon>
        <taxon>Hexapoda</taxon>
        <taxon>Insecta</taxon>
        <taxon>Pterygota</taxon>
        <taxon>Neoptera</taxon>
        <taxon>Paraneoptera</taxon>
        <taxon>Hemiptera</taxon>
        <taxon>Heteroptera</taxon>
        <taxon>Panheteroptera</taxon>
        <taxon>Cimicomorpha</taxon>
        <taxon>Reduviidae</taxon>
        <taxon>Triatominae</taxon>
        <taxon>Rhodnius</taxon>
    </lineage>
</organism>
<feature type="region of interest" description="Disordered" evidence="7">
    <location>
        <begin position="471"/>
        <end position="538"/>
    </location>
</feature>
<evidence type="ECO:0000256" key="1">
    <source>
        <dbReference type="ARBA" id="ARBA00004406"/>
    </source>
</evidence>
<feature type="compositionally biased region" description="Basic and acidic residues" evidence="7">
    <location>
        <begin position="270"/>
        <end position="293"/>
    </location>
</feature>
<dbReference type="InParanoid" id="T1IDE1"/>
<keyword evidence="2" id="KW-0834">Unfolded protein response</keyword>
<feature type="compositionally biased region" description="Polar residues" evidence="7">
    <location>
        <begin position="527"/>
        <end position="538"/>
    </location>
</feature>
<feature type="region of interest" description="Disordered" evidence="7">
    <location>
        <begin position="121"/>
        <end position="293"/>
    </location>
</feature>
<comment type="function">
    <text evidence="6">Involved in endoplasmic reticulum-associated protein degradation (ERAD). Acts as a platform to recruit both UBQLN1 and VCP to the ER during ERAD.</text>
</comment>
<feature type="compositionally biased region" description="Basic and acidic residues" evidence="7">
    <location>
        <begin position="197"/>
        <end position="206"/>
    </location>
</feature>
<dbReference type="GO" id="GO:0036503">
    <property type="term" value="P:ERAD pathway"/>
    <property type="evidence" value="ECO:0007669"/>
    <property type="project" value="TreeGrafter"/>
</dbReference>
<protein>
    <recommendedName>
        <fullName evidence="4">UBX domain-containing protein 4</fullName>
    </recommendedName>
    <alternativeName>
        <fullName evidence="5">UBX domain-containing protein 2</fullName>
    </alternativeName>
</protein>
<evidence type="ECO:0000313" key="10">
    <source>
        <dbReference type="Proteomes" id="UP000015103"/>
    </source>
</evidence>
<evidence type="ECO:0000259" key="8">
    <source>
        <dbReference type="PROSITE" id="PS50033"/>
    </source>
</evidence>
<dbReference type="PANTHER" id="PTHR46424">
    <property type="entry name" value="UBX DOMAIN-CONTAINING PROTEIN 4"/>
    <property type="match status" value="1"/>
</dbReference>
<evidence type="ECO:0000256" key="6">
    <source>
        <dbReference type="ARBA" id="ARBA00046062"/>
    </source>
</evidence>
<evidence type="ECO:0000256" key="7">
    <source>
        <dbReference type="SAM" id="MobiDB-lite"/>
    </source>
</evidence>
<dbReference type="GO" id="GO:0005789">
    <property type="term" value="C:endoplasmic reticulum membrane"/>
    <property type="evidence" value="ECO:0007669"/>
    <property type="project" value="UniProtKB-SubCell"/>
</dbReference>
<feature type="region of interest" description="Disordered" evidence="7">
    <location>
        <begin position="308"/>
        <end position="347"/>
    </location>
</feature>
<dbReference type="STRING" id="13249.T1IDE1"/>
<dbReference type="CDD" id="cd16117">
    <property type="entry name" value="UBX_UBXN4"/>
    <property type="match status" value="1"/>
</dbReference>
<dbReference type="Gene3D" id="3.10.20.90">
    <property type="entry name" value="Phosphatidylinositol 3-kinase Catalytic Subunit, Chain A, domain 1"/>
    <property type="match status" value="1"/>
</dbReference>
<dbReference type="HOGENOM" id="CLU_039222_1_1_1"/>
<sequence>MNWFLGSIQDAVATSKKRKSFFIVYVEGTDELSVIMTKVLDNPVVSRKFVANNFVAIKLAKGSEGHKQFEEFCEFFFVNLLVPVPSVFFIDQNGSPAEIVVSETSEENVLKKITNAIDKCVPPNNSNQSFPEPSTSHSVQSSSSTTSTAEKSSPSVVETSISNKENTSSSSTSDLKPTSEAEVKLEEKMPVGLENDESLKDKKEENFQATSEQPVKKAPLEDEKPPVEERVERAKLLLEKKKEEQKEKEFQSEKEAELERRMAGQKLQHAKREQQDKELRQLKEERDREKKEEALARQRILEQIAQDRAERAQRLSMTGSPPPGEDVQENRKEATSNPPATSAAANSDIARLQFKLPSGETKSHSFPSETTLLQIREFIDNNIVLPFSEYLMATTFPRREFTARDNSRDLRSLQLVPSAVILILPVQGNVAMRSTMGWAQMFIDMMRDFMQPVINFSRYLSNLIFRRDDTVGRSSVGGSSESTSTPPAPATQSYTSAPAQRLGGTSSIKRRGNIFSLHDNKDDNDENNTWNGNSTQQM</sequence>
<dbReference type="PANTHER" id="PTHR46424:SF1">
    <property type="entry name" value="UBX DOMAIN-CONTAINING PROTEIN 4"/>
    <property type="match status" value="1"/>
</dbReference>
<dbReference type="SUPFAM" id="SSF54236">
    <property type="entry name" value="Ubiquitin-like"/>
    <property type="match status" value="1"/>
</dbReference>
<evidence type="ECO:0000256" key="4">
    <source>
        <dbReference type="ARBA" id="ARBA00040925"/>
    </source>
</evidence>